<protein>
    <submittedName>
        <fullName evidence="4">CBS domain-containing protein</fullName>
    </submittedName>
</protein>
<dbReference type="PANTHER" id="PTHR48108">
    <property type="entry name" value="CBS DOMAIN-CONTAINING PROTEIN CBSX2, CHLOROPLASTIC"/>
    <property type="match status" value="1"/>
</dbReference>
<name>A0A1N6EPY8_9LACT</name>
<dbReference type="PANTHER" id="PTHR48108:SF32">
    <property type="entry name" value="TRANSCRIPTIONAL REPRESSOR CCPN"/>
    <property type="match status" value="1"/>
</dbReference>
<accession>A0A1N6EPY8</accession>
<evidence type="ECO:0000256" key="2">
    <source>
        <dbReference type="PROSITE-ProRule" id="PRU00703"/>
    </source>
</evidence>
<dbReference type="CDD" id="cd04617">
    <property type="entry name" value="CBS_pair_CcpN"/>
    <property type="match status" value="1"/>
</dbReference>
<dbReference type="eggNOG" id="COG2905">
    <property type="taxonomic scope" value="Bacteria"/>
</dbReference>
<dbReference type="InterPro" id="IPR036388">
    <property type="entry name" value="WH-like_DNA-bd_sf"/>
</dbReference>
<evidence type="ECO:0000259" key="3">
    <source>
        <dbReference type="PROSITE" id="PS51371"/>
    </source>
</evidence>
<dbReference type="EMBL" id="FSRN01000001">
    <property type="protein sequence ID" value="SIN85064.1"/>
    <property type="molecule type" value="Genomic_DNA"/>
</dbReference>
<dbReference type="InterPro" id="IPR051462">
    <property type="entry name" value="CBS_domain-containing"/>
</dbReference>
<keyword evidence="2" id="KW-0129">CBS domain</keyword>
<dbReference type="Proteomes" id="UP000184758">
    <property type="component" value="Unassembled WGS sequence"/>
</dbReference>
<dbReference type="Pfam" id="PF00571">
    <property type="entry name" value="CBS"/>
    <property type="match status" value="2"/>
</dbReference>
<dbReference type="OrthoDB" id="9793615at2"/>
<dbReference type="AlphaFoldDB" id="A0A1N6EPY8"/>
<dbReference type="InterPro" id="IPR000644">
    <property type="entry name" value="CBS_dom"/>
</dbReference>
<proteinExistence type="predicted"/>
<dbReference type="InterPro" id="IPR046342">
    <property type="entry name" value="CBS_dom_sf"/>
</dbReference>
<dbReference type="Pfam" id="PF08279">
    <property type="entry name" value="HTH_11"/>
    <property type="match status" value="1"/>
</dbReference>
<dbReference type="Gene3D" id="1.10.10.10">
    <property type="entry name" value="Winged helix-like DNA-binding domain superfamily/Winged helix DNA-binding domain"/>
    <property type="match status" value="1"/>
</dbReference>
<dbReference type="PIRSF" id="PIRSF026546">
    <property type="entry name" value="UCP026546_CBS_YqzB"/>
    <property type="match status" value="1"/>
</dbReference>
<organism evidence="4 5">
    <name type="scientific">Carnobacterium alterfunditum</name>
    <dbReference type="NCBI Taxonomy" id="28230"/>
    <lineage>
        <taxon>Bacteria</taxon>
        <taxon>Bacillati</taxon>
        <taxon>Bacillota</taxon>
        <taxon>Bacilli</taxon>
        <taxon>Lactobacillales</taxon>
        <taxon>Carnobacteriaceae</taxon>
        <taxon>Carnobacterium</taxon>
    </lineage>
</organism>
<dbReference type="SUPFAM" id="SSF54631">
    <property type="entry name" value="CBS-domain pair"/>
    <property type="match status" value="1"/>
</dbReference>
<feature type="domain" description="CBS" evidence="3">
    <location>
        <begin position="144"/>
        <end position="211"/>
    </location>
</feature>
<reference evidence="5" key="1">
    <citation type="submission" date="2016-11" db="EMBL/GenBank/DDBJ databases">
        <authorList>
            <person name="Varghese N."/>
            <person name="Submissions S."/>
        </authorList>
    </citation>
    <scope>NUCLEOTIDE SEQUENCE [LARGE SCALE GENOMIC DNA]</scope>
    <source>
        <strain evidence="5">313</strain>
    </source>
</reference>
<feature type="domain" description="CBS" evidence="3">
    <location>
        <begin position="80"/>
        <end position="137"/>
    </location>
</feature>
<keyword evidence="5" id="KW-1185">Reference proteome</keyword>
<evidence type="ECO:0000313" key="4">
    <source>
        <dbReference type="EMBL" id="SIN85064.1"/>
    </source>
</evidence>
<dbReference type="InterPro" id="IPR013196">
    <property type="entry name" value="HTH_11"/>
</dbReference>
<dbReference type="Gene3D" id="3.10.580.10">
    <property type="entry name" value="CBS-domain"/>
    <property type="match status" value="1"/>
</dbReference>
<dbReference type="InterPro" id="IPR036390">
    <property type="entry name" value="WH_DNA-bd_sf"/>
</dbReference>
<evidence type="ECO:0000256" key="1">
    <source>
        <dbReference type="ARBA" id="ARBA00022737"/>
    </source>
</evidence>
<dbReference type="SMART" id="SM00116">
    <property type="entry name" value="CBS"/>
    <property type="match status" value="2"/>
</dbReference>
<sequence>MELNERQTKIIEIVKNNEPITGEKIASTLGFSRATLRPDLSLLTLSELLIAKPKVGYFYNAHRVDPFIIKAIKEKKVEDVMSVPVIVSSNTSIQDTIIKMFLEDVGSVYVTENHSLIGLVSRKDLLKAVMGKMNIEEMPVSMAMTRVPNVVYVLSNDSVEYATKKLLAHEVDSLPVIDNSDGKGSEGLKVTGKFSKTLISRLFLNVIENEI</sequence>
<gene>
    <name evidence="4" type="ORF">SAMN05878443_0126</name>
</gene>
<dbReference type="PROSITE" id="PS51371">
    <property type="entry name" value="CBS"/>
    <property type="match status" value="2"/>
</dbReference>
<evidence type="ECO:0000313" key="5">
    <source>
        <dbReference type="Proteomes" id="UP000184758"/>
    </source>
</evidence>
<dbReference type="InterPro" id="IPR016842">
    <property type="entry name" value="UCP026546_HTH-CBS"/>
</dbReference>
<keyword evidence="1" id="KW-0677">Repeat</keyword>
<dbReference type="SUPFAM" id="SSF46785">
    <property type="entry name" value="Winged helix' DNA-binding domain"/>
    <property type="match status" value="1"/>
</dbReference>
<dbReference type="RefSeq" id="WP_034546566.1">
    <property type="nucleotide sequence ID" value="NZ_FSRN01000001.1"/>
</dbReference>
<dbReference type="STRING" id="28230.SAMN05878443_0126"/>